<keyword evidence="3" id="KW-1185">Reference proteome</keyword>
<evidence type="ECO:0000313" key="3">
    <source>
        <dbReference type="Proteomes" id="UP001595900"/>
    </source>
</evidence>
<dbReference type="Proteomes" id="UP001595900">
    <property type="component" value="Unassembled WGS sequence"/>
</dbReference>
<evidence type="ECO:0000313" key="2">
    <source>
        <dbReference type="EMBL" id="MFC4243613.1"/>
    </source>
</evidence>
<feature type="compositionally biased region" description="Polar residues" evidence="1">
    <location>
        <begin position="58"/>
        <end position="67"/>
    </location>
</feature>
<feature type="compositionally biased region" description="Basic and acidic residues" evidence="1">
    <location>
        <begin position="1"/>
        <end position="14"/>
    </location>
</feature>
<proteinExistence type="predicted"/>
<sequence length="67" mass="7093">MSESHEADTDKMPADEELQEPSTEKEPGDEPKDGDDTPDEVDHEAVGVGVVEHEPVESGSSDGNSGE</sequence>
<dbReference type="RefSeq" id="WP_390228697.1">
    <property type="nucleotide sequence ID" value="NZ_JBHSCN010000005.1"/>
</dbReference>
<protein>
    <submittedName>
        <fullName evidence="2">Uncharacterized protein</fullName>
    </submittedName>
</protein>
<evidence type="ECO:0000256" key="1">
    <source>
        <dbReference type="SAM" id="MobiDB-lite"/>
    </source>
</evidence>
<gene>
    <name evidence="2" type="ORF">ACFOYW_09535</name>
</gene>
<name>A0ABV8Q7N8_9MICO</name>
<feature type="region of interest" description="Disordered" evidence="1">
    <location>
        <begin position="1"/>
        <end position="67"/>
    </location>
</feature>
<organism evidence="2 3">
    <name type="scientific">Gryllotalpicola reticulitermitis</name>
    <dbReference type="NCBI Taxonomy" id="1184153"/>
    <lineage>
        <taxon>Bacteria</taxon>
        <taxon>Bacillati</taxon>
        <taxon>Actinomycetota</taxon>
        <taxon>Actinomycetes</taxon>
        <taxon>Micrococcales</taxon>
        <taxon>Microbacteriaceae</taxon>
        <taxon>Gryllotalpicola</taxon>
    </lineage>
</organism>
<dbReference type="EMBL" id="JBHSCN010000005">
    <property type="protein sequence ID" value="MFC4243613.1"/>
    <property type="molecule type" value="Genomic_DNA"/>
</dbReference>
<reference evidence="3" key="1">
    <citation type="journal article" date="2019" name="Int. J. Syst. Evol. Microbiol.">
        <title>The Global Catalogue of Microorganisms (GCM) 10K type strain sequencing project: providing services to taxonomists for standard genome sequencing and annotation.</title>
        <authorList>
            <consortium name="The Broad Institute Genomics Platform"/>
            <consortium name="The Broad Institute Genome Sequencing Center for Infectious Disease"/>
            <person name="Wu L."/>
            <person name="Ma J."/>
        </authorList>
    </citation>
    <scope>NUCLEOTIDE SEQUENCE [LARGE SCALE GENOMIC DNA]</scope>
    <source>
        <strain evidence="3">CGMCC 1.10363</strain>
    </source>
</reference>
<feature type="compositionally biased region" description="Basic and acidic residues" evidence="1">
    <location>
        <begin position="22"/>
        <end position="35"/>
    </location>
</feature>
<accession>A0ABV8Q7N8</accession>
<comment type="caution">
    <text evidence="2">The sequence shown here is derived from an EMBL/GenBank/DDBJ whole genome shotgun (WGS) entry which is preliminary data.</text>
</comment>